<dbReference type="EMBL" id="CALNXI010007507">
    <property type="protein sequence ID" value="CAH3199356.1"/>
    <property type="molecule type" value="Genomic_DNA"/>
</dbReference>
<evidence type="ECO:0008006" key="4">
    <source>
        <dbReference type="Google" id="ProtNLM"/>
    </source>
</evidence>
<sequence>EEVASESGNVVTHQSVELQANKQTPSVKENDGEEIAVVQNKAVESENGNVLTQQPVELEANKQTPIVNENDKQAVTSESFNLVVLSEQQQVEIKESSKQTPCMPGVNKSDVGESAVDAKKAISTEGINVLISAGQQVEIEASNQKTGNGSDDGEIIVDQRTSVASESFNVVTSERQQLEIEASYQSSGVNESGGRAGGVDQREAVASAESFNVVTSELQQVEIDAHKQTACVNENDVGETVVDPGEAVLTESITVGTSDGQ</sequence>
<gene>
    <name evidence="2" type="ORF">PEVE_00040710</name>
</gene>
<proteinExistence type="predicted"/>
<reference evidence="2 3" key="1">
    <citation type="submission" date="2022-05" db="EMBL/GenBank/DDBJ databases">
        <authorList>
            <consortium name="Genoscope - CEA"/>
            <person name="William W."/>
        </authorList>
    </citation>
    <scope>NUCLEOTIDE SEQUENCE [LARGE SCALE GENOMIC DNA]</scope>
</reference>
<comment type="caution">
    <text evidence="2">The sequence shown here is derived from an EMBL/GenBank/DDBJ whole genome shotgun (WGS) entry which is preliminary data.</text>
</comment>
<evidence type="ECO:0000256" key="1">
    <source>
        <dbReference type="SAM" id="MobiDB-lite"/>
    </source>
</evidence>
<evidence type="ECO:0000313" key="3">
    <source>
        <dbReference type="Proteomes" id="UP001159427"/>
    </source>
</evidence>
<accession>A0ABN8T4Y1</accession>
<keyword evidence="3" id="KW-1185">Reference proteome</keyword>
<organism evidence="2 3">
    <name type="scientific">Porites evermanni</name>
    <dbReference type="NCBI Taxonomy" id="104178"/>
    <lineage>
        <taxon>Eukaryota</taxon>
        <taxon>Metazoa</taxon>
        <taxon>Cnidaria</taxon>
        <taxon>Anthozoa</taxon>
        <taxon>Hexacorallia</taxon>
        <taxon>Scleractinia</taxon>
        <taxon>Fungiina</taxon>
        <taxon>Poritidae</taxon>
        <taxon>Porites</taxon>
    </lineage>
</organism>
<protein>
    <recommendedName>
        <fullName evidence="4">Zinc finger protein 839</fullName>
    </recommendedName>
</protein>
<evidence type="ECO:0000313" key="2">
    <source>
        <dbReference type="EMBL" id="CAH3199356.1"/>
    </source>
</evidence>
<dbReference type="Proteomes" id="UP001159427">
    <property type="component" value="Unassembled WGS sequence"/>
</dbReference>
<feature type="non-terminal residue" evidence="2">
    <location>
        <position position="261"/>
    </location>
</feature>
<name>A0ABN8T4Y1_9CNID</name>
<feature type="region of interest" description="Disordered" evidence="1">
    <location>
        <begin position="1"/>
        <end position="32"/>
    </location>
</feature>
<feature type="compositionally biased region" description="Polar residues" evidence="1">
    <location>
        <begin position="1"/>
        <end position="27"/>
    </location>
</feature>
<feature type="non-terminal residue" evidence="2">
    <location>
        <position position="1"/>
    </location>
</feature>